<feature type="compositionally biased region" description="Basic residues" evidence="1">
    <location>
        <begin position="302"/>
        <end position="316"/>
    </location>
</feature>
<evidence type="ECO:0000256" key="1">
    <source>
        <dbReference type="SAM" id="MobiDB-lite"/>
    </source>
</evidence>
<dbReference type="InterPro" id="IPR044750">
    <property type="entry name" value="C2_SRC2/BAP"/>
</dbReference>
<evidence type="ECO:0000259" key="2">
    <source>
        <dbReference type="PROSITE" id="PS50004"/>
    </source>
</evidence>
<feature type="region of interest" description="Disordered" evidence="1">
    <location>
        <begin position="145"/>
        <end position="210"/>
    </location>
</feature>
<dbReference type="Gene3D" id="2.60.40.150">
    <property type="entry name" value="C2 domain"/>
    <property type="match status" value="1"/>
</dbReference>
<dbReference type="InterPro" id="IPR000008">
    <property type="entry name" value="C2_dom"/>
</dbReference>
<dbReference type="GO" id="GO:0006952">
    <property type="term" value="P:defense response"/>
    <property type="evidence" value="ECO:0007669"/>
    <property type="project" value="InterPro"/>
</dbReference>
<organism evidence="3 4">
    <name type="scientific">Kalanchoe fedtschenkoi</name>
    <name type="common">Lavender scallops</name>
    <name type="synonym">South American air plant</name>
    <dbReference type="NCBI Taxonomy" id="63787"/>
    <lineage>
        <taxon>Eukaryota</taxon>
        <taxon>Viridiplantae</taxon>
        <taxon>Streptophyta</taxon>
        <taxon>Embryophyta</taxon>
        <taxon>Tracheophyta</taxon>
        <taxon>Spermatophyta</taxon>
        <taxon>Magnoliopsida</taxon>
        <taxon>eudicotyledons</taxon>
        <taxon>Gunneridae</taxon>
        <taxon>Pentapetalae</taxon>
        <taxon>Saxifragales</taxon>
        <taxon>Crassulaceae</taxon>
        <taxon>Kalanchoe</taxon>
    </lineage>
</organism>
<accession>A0A7N0VJM0</accession>
<dbReference type="AlphaFoldDB" id="A0A7N0VJM0"/>
<reference evidence="3" key="1">
    <citation type="submission" date="2021-01" db="UniProtKB">
        <authorList>
            <consortium name="EnsemblPlants"/>
        </authorList>
    </citation>
    <scope>IDENTIFICATION</scope>
</reference>
<sequence>MPIHANPFHLLEITVISAQDLSAAAKNMKTYSVAWVNPDRKLTTRIDNDGHTNPNWNDKFIFRVDDAFLECETSAVMIEIYAIGWMKDFKIGTVRFLINNLEFLGSEIRFVALQIRRPSGRPQGILNVGATLLDSTMRSMPLCSELGSSAVGSNNPTDDNKSELKTDSLLSPKLQRSKSERSTSTVSDGLRLNNRPKPKPKPKLANNTAYNPNGSYLNGSYCNGSTITGSEVGAPKGSIISDVGPSPSVVAAAIARGIYPLGMKVVEATGSSILQEWKEKTKIARWKTELPPVFDHVGTNNTHRKGQGRKQHRRRHTDGGGGLFSCIGSAYGCEFKIVCGSSGDKAEKKKARRRRNGSGGGGRVHVSPPSDSELS</sequence>
<keyword evidence="4" id="KW-1185">Reference proteome</keyword>
<evidence type="ECO:0000313" key="4">
    <source>
        <dbReference type="Proteomes" id="UP000594263"/>
    </source>
</evidence>
<feature type="region of interest" description="Disordered" evidence="1">
    <location>
        <begin position="343"/>
        <end position="375"/>
    </location>
</feature>
<dbReference type="Pfam" id="PF00168">
    <property type="entry name" value="C2"/>
    <property type="match status" value="1"/>
</dbReference>
<dbReference type="InterPro" id="IPR035892">
    <property type="entry name" value="C2_domain_sf"/>
</dbReference>
<protein>
    <recommendedName>
        <fullName evidence="2">C2 domain-containing protein</fullName>
    </recommendedName>
</protein>
<feature type="compositionally biased region" description="Polar residues" evidence="1">
    <location>
        <begin position="146"/>
        <end position="157"/>
    </location>
</feature>
<dbReference type="EnsemblPlants" id="Kaladp0868s0042.1.v1.1">
    <property type="protein sequence ID" value="Kaladp0868s0042.1.v1.1"/>
    <property type="gene ID" value="Kaladp0868s0042.v1.1"/>
</dbReference>
<dbReference type="SMART" id="SM00239">
    <property type="entry name" value="C2"/>
    <property type="match status" value="1"/>
</dbReference>
<dbReference type="OMA" id="HPRRNTH"/>
<proteinExistence type="predicted"/>
<dbReference type="Gramene" id="Kaladp0868s0042.1.v1.1">
    <property type="protein sequence ID" value="Kaladp0868s0042.1.v1.1"/>
    <property type="gene ID" value="Kaladp0868s0042.v1.1"/>
</dbReference>
<feature type="region of interest" description="Disordered" evidence="1">
    <location>
        <begin position="294"/>
        <end position="319"/>
    </location>
</feature>
<feature type="domain" description="C2" evidence="2">
    <location>
        <begin position="1"/>
        <end position="115"/>
    </location>
</feature>
<dbReference type="PANTHER" id="PTHR32246">
    <property type="entry name" value="INGRESSION PROTEIN FIC1"/>
    <property type="match status" value="1"/>
</dbReference>
<dbReference type="CDD" id="cd04051">
    <property type="entry name" value="C2_SRC2_like"/>
    <property type="match status" value="1"/>
</dbReference>
<dbReference type="PROSITE" id="PS50004">
    <property type="entry name" value="C2"/>
    <property type="match status" value="1"/>
</dbReference>
<dbReference type="SUPFAM" id="SSF49562">
    <property type="entry name" value="C2 domain (Calcium/lipid-binding domain, CaLB)"/>
    <property type="match status" value="1"/>
</dbReference>
<evidence type="ECO:0000313" key="3">
    <source>
        <dbReference type="EnsemblPlants" id="Kaladp0868s0042.1.v1.1"/>
    </source>
</evidence>
<dbReference type="PANTHER" id="PTHR32246:SF103">
    <property type="entry name" value="CALCIUM-DEPENDENT LIPID-BINDING (CALB DOMAIN) FAMILY PROTEIN"/>
    <property type="match status" value="1"/>
</dbReference>
<dbReference type="Proteomes" id="UP000594263">
    <property type="component" value="Unplaced"/>
</dbReference>
<name>A0A7N0VJM0_KALFE</name>